<evidence type="ECO:0000256" key="7">
    <source>
        <dbReference type="ARBA" id="ARBA00048342"/>
    </source>
</evidence>
<evidence type="ECO:0000256" key="8">
    <source>
        <dbReference type="ARBA" id="ARBA00049447"/>
    </source>
</evidence>
<feature type="region of interest" description="Disordered" evidence="9">
    <location>
        <begin position="1"/>
        <end position="24"/>
    </location>
</feature>
<dbReference type="PANTHER" id="PTHR11082:SF31">
    <property type="entry name" value="TRNA-DIHYDROURIDINE(20A_20B) SYNTHASE [NAD(P)+]-LIKE"/>
    <property type="match status" value="1"/>
</dbReference>
<organism evidence="11 12">
    <name type="scientific">Rhodotorula diobovata</name>
    <dbReference type="NCBI Taxonomy" id="5288"/>
    <lineage>
        <taxon>Eukaryota</taxon>
        <taxon>Fungi</taxon>
        <taxon>Dikarya</taxon>
        <taxon>Basidiomycota</taxon>
        <taxon>Pucciniomycotina</taxon>
        <taxon>Microbotryomycetes</taxon>
        <taxon>Sporidiobolales</taxon>
        <taxon>Sporidiobolaceae</taxon>
        <taxon>Rhodotorula</taxon>
    </lineage>
</organism>
<gene>
    <name evidence="11" type="ORF">DMC30DRAFT_28451</name>
</gene>
<evidence type="ECO:0000259" key="10">
    <source>
        <dbReference type="Pfam" id="PF01207"/>
    </source>
</evidence>
<comment type="cofactor">
    <cofactor evidence="1">
        <name>FMN</name>
        <dbReference type="ChEBI" id="CHEBI:58210"/>
    </cofactor>
</comment>
<protein>
    <submittedName>
        <fullName evidence="11">FMN-linked oxidoreductase</fullName>
    </submittedName>
</protein>
<keyword evidence="3" id="KW-0288">FMN</keyword>
<comment type="caution">
    <text evidence="11">The sequence shown here is derived from an EMBL/GenBank/DDBJ whole genome shotgun (WGS) entry which is preliminary data.</text>
</comment>
<dbReference type="CDD" id="cd02801">
    <property type="entry name" value="DUS_like_FMN"/>
    <property type="match status" value="1"/>
</dbReference>
<keyword evidence="4" id="KW-0507">mRNA processing</keyword>
<reference evidence="11 12" key="1">
    <citation type="submission" date="2019-03" db="EMBL/GenBank/DDBJ databases">
        <title>Rhodosporidium diobovatum UCD-FST 08-225 genome sequencing, assembly, and annotation.</title>
        <authorList>
            <person name="Fakankun I.U."/>
            <person name="Fristensky B."/>
            <person name="Levin D.B."/>
        </authorList>
    </citation>
    <scope>NUCLEOTIDE SEQUENCE [LARGE SCALE GENOMIC DNA]</scope>
    <source>
        <strain evidence="11 12">UCD-FST 08-225</strain>
    </source>
</reference>
<comment type="catalytic activity">
    <reaction evidence="7">
        <text>a 5,6-dihydrouridine in mRNA + NAD(+) = a uridine in mRNA + NADH + H(+)</text>
        <dbReference type="Rhea" id="RHEA:69851"/>
        <dbReference type="Rhea" id="RHEA-COMP:14658"/>
        <dbReference type="Rhea" id="RHEA-COMP:17789"/>
        <dbReference type="ChEBI" id="CHEBI:15378"/>
        <dbReference type="ChEBI" id="CHEBI:57540"/>
        <dbReference type="ChEBI" id="CHEBI:57945"/>
        <dbReference type="ChEBI" id="CHEBI:65315"/>
        <dbReference type="ChEBI" id="CHEBI:74443"/>
    </reaction>
    <physiologicalReaction direction="right-to-left" evidence="7">
        <dbReference type="Rhea" id="RHEA:69853"/>
    </physiologicalReaction>
</comment>
<dbReference type="AlphaFoldDB" id="A0A5C5FPZ0"/>
<evidence type="ECO:0000256" key="4">
    <source>
        <dbReference type="ARBA" id="ARBA00022664"/>
    </source>
</evidence>
<evidence type="ECO:0000256" key="3">
    <source>
        <dbReference type="ARBA" id="ARBA00022643"/>
    </source>
</evidence>
<dbReference type="GO" id="GO:0006397">
    <property type="term" value="P:mRNA processing"/>
    <property type="evidence" value="ECO:0007669"/>
    <property type="project" value="UniProtKB-KW"/>
</dbReference>
<dbReference type="GO" id="GO:0050660">
    <property type="term" value="F:flavin adenine dinucleotide binding"/>
    <property type="evidence" value="ECO:0007669"/>
    <property type="project" value="InterPro"/>
</dbReference>
<keyword evidence="12" id="KW-1185">Reference proteome</keyword>
<evidence type="ECO:0000256" key="5">
    <source>
        <dbReference type="ARBA" id="ARBA00022694"/>
    </source>
</evidence>
<dbReference type="SUPFAM" id="SSF51395">
    <property type="entry name" value="FMN-linked oxidoreductases"/>
    <property type="match status" value="1"/>
</dbReference>
<evidence type="ECO:0000256" key="9">
    <source>
        <dbReference type="SAM" id="MobiDB-lite"/>
    </source>
</evidence>
<dbReference type="GO" id="GO:0106414">
    <property type="term" value="F:mRNA dihydrouridine synthase activity"/>
    <property type="evidence" value="ECO:0007669"/>
    <property type="project" value="RHEA"/>
</dbReference>
<dbReference type="STRING" id="5288.A0A5C5FPZ0"/>
<keyword evidence="5" id="KW-0819">tRNA processing</keyword>
<feature type="domain" description="DUS-like FMN-binding" evidence="10">
    <location>
        <begin position="134"/>
        <end position="360"/>
    </location>
</feature>
<dbReference type="InterPro" id="IPR035587">
    <property type="entry name" value="DUS-like_FMN-bd"/>
</dbReference>
<dbReference type="Pfam" id="PF01207">
    <property type="entry name" value="Dus"/>
    <property type="match status" value="2"/>
</dbReference>
<accession>A0A5C5FPZ0</accession>
<dbReference type="GO" id="GO:0017150">
    <property type="term" value="F:tRNA dihydrouridine synthase activity"/>
    <property type="evidence" value="ECO:0007669"/>
    <property type="project" value="InterPro"/>
</dbReference>
<evidence type="ECO:0000256" key="6">
    <source>
        <dbReference type="ARBA" id="ARBA00023002"/>
    </source>
</evidence>
<dbReference type="OrthoDB" id="9977870at2759"/>
<name>A0A5C5FPZ0_9BASI</name>
<dbReference type="Proteomes" id="UP000311382">
    <property type="component" value="Unassembled WGS sequence"/>
</dbReference>
<dbReference type="PROSITE" id="PS01136">
    <property type="entry name" value="UPF0034"/>
    <property type="match status" value="1"/>
</dbReference>
<comment type="catalytic activity">
    <reaction evidence="8">
        <text>a 5,6-dihydrouridine in mRNA + NADP(+) = a uridine in mRNA + NADPH + H(+)</text>
        <dbReference type="Rhea" id="RHEA:69855"/>
        <dbReference type="Rhea" id="RHEA-COMP:14658"/>
        <dbReference type="Rhea" id="RHEA-COMP:17789"/>
        <dbReference type="ChEBI" id="CHEBI:15378"/>
        <dbReference type="ChEBI" id="CHEBI:57783"/>
        <dbReference type="ChEBI" id="CHEBI:58349"/>
        <dbReference type="ChEBI" id="CHEBI:65315"/>
        <dbReference type="ChEBI" id="CHEBI:74443"/>
    </reaction>
    <physiologicalReaction direction="right-to-left" evidence="8">
        <dbReference type="Rhea" id="RHEA:69857"/>
    </physiologicalReaction>
</comment>
<evidence type="ECO:0000256" key="2">
    <source>
        <dbReference type="ARBA" id="ARBA00022630"/>
    </source>
</evidence>
<dbReference type="Gene3D" id="3.20.20.70">
    <property type="entry name" value="Aldolase class I"/>
    <property type="match status" value="1"/>
</dbReference>
<dbReference type="InterPro" id="IPR018517">
    <property type="entry name" value="tRNA_hU_synthase_CS"/>
</dbReference>
<evidence type="ECO:0000313" key="12">
    <source>
        <dbReference type="Proteomes" id="UP000311382"/>
    </source>
</evidence>
<keyword evidence="6" id="KW-0560">Oxidoreductase</keyword>
<evidence type="ECO:0000256" key="1">
    <source>
        <dbReference type="ARBA" id="ARBA00001917"/>
    </source>
</evidence>
<dbReference type="InterPro" id="IPR013785">
    <property type="entry name" value="Aldolase_TIM"/>
</dbReference>
<keyword evidence="2" id="KW-0285">Flavoprotein</keyword>
<dbReference type="EMBL" id="SOZI01000115">
    <property type="protein sequence ID" value="TNY18937.1"/>
    <property type="molecule type" value="Genomic_DNA"/>
</dbReference>
<evidence type="ECO:0000313" key="11">
    <source>
        <dbReference type="EMBL" id="TNY18937.1"/>
    </source>
</evidence>
<proteinExistence type="predicted"/>
<feature type="region of interest" description="Disordered" evidence="9">
    <location>
        <begin position="101"/>
        <end position="126"/>
    </location>
</feature>
<sequence length="388" mass="42065">MSSGEMEATAIGRAGASEDDAAEELAPQDLLREFDGINACAPMVRYGKLPFRALVAQYETHLVWTPMMLAAEFSRSAIARDSDFSTSTTERGTFCLPEAHAGSPVAEWDPSPEPRRGVHSAPTPRTKRMRKVKGRLLIQFAANDPVQLAEASELAKPYVDGIDLNCGCPQKWAYHEGIGCALLRKPDLVRDLVRTTKQRLGWDFPVSVKIRIDDDPTKTNELVTKALAGGADILTVHGRTRLQSSEGHPVNPEGIAFATSCAKGAVPVVANGDVFTREDGEALREKTGVRGVMSARGLLANPALFAGFSQTPVPAIQEFVRLSTAHGLIFPLFHRHASYMLESRFRTRRDRIAFNALTSYAGVLDWLEGEELVGLGGAGAGEAIVRSL</sequence>
<feature type="domain" description="DUS-like FMN-binding" evidence="10">
    <location>
        <begin position="40"/>
        <end position="90"/>
    </location>
</feature>
<dbReference type="PANTHER" id="PTHR11082">
    <property type="entry name" value="TRNA-DIHYDROURIDINE SYNTHASE"/>
    <property type="match status" value="1"/>
</dbReference>